<protein>
    <recommendedName>
        <fullName evidence="5">EF-hand domain-containing protein</fullName>
    </recommendedName>
</protein>
<feature type="compositionally biased region" description="Polar residues" evidence="4">
    <location>
        <begin position="229"/>
        <end position="238"/>
    </location>
</feature>
<sequence length="419" mass="45995">MSQSFQRTPGSSKHPLPTALSHPNPFPRLLSTHLEPHEKHQGPGKPHTPAAKMSSKRAKAKTTKKRPQRATSNVFAMFDQSQIQEFKEAFNMIDQNRDGFIDKEDLHDMLASMGKNPTDEYLEGMMSEAPGPINFTMFLTMFGEKLNGTDPEDVIRNAFACFDEEASETKPSQARGPTGYRNQRPPPSGPPKGFPATAGLSQGQACGTPLAVAASAVSQGPEAHHRPKQVSSMRTTFGSCSPPWVTASQMRRWTRCTERRPLIRKATSTTWSSPASSNTAPRTRTTRPSQRPVPRSPEPAGGPEESPGLGCCLPASSCSPQEGRCVLVWDTTPLAPPCKPFPSHCHKHTNLTEVPSQRTGCHSPPRHRARPREHTPPHRECALEDARGRTFRLGEAEPNRRLSIALGVYVCGWGEIKVP</sequence>
<dbReference type="GO" id="GO:0005509">
    <property type="term" value="F:calcium ion binding"/>
    <property type="evidence" value="ECO:0007669"/>
    <property type="project" value="InterPro"/>
</dbReference>
<dbReference type="CDD" id="cd00051">
    <property type="entry name" value="EFh"/>
    <property type="match status" value="1"/>
</dbReference>
<evidence type="ECO:0000256" key="4">
    <source>
        <dbReference type="SAM" id="MobiDB-lite"/>
    </source>
</evidence>
<dbReference type="InterPro" id="IPR018247">
    <property type="entry name" value="EF_Hand_1_Ca_BS"/>
</dbReference>
<organism evidence="6">
    <name type="scientific">Capra hircus</name>
    <name type="common">Goat</name>
    <dbReference type="NCBI Taxonomy" id="9925"/>
    <lineage>
        <taxon>Eukaryota</taxon>
        <taxon>Metazoa</taxon>
        <taxon>Chordata</taxon>
        <taxon>Craniata</taxon>
        <taxon>Vertebrata</taxon>
        <taxon>Euteleostomi</taxon>
        <taxon>Mammalia</taxon>
        <taxon>Eutheria</taxon>
        <taxon>Laurasiatheria</taxon>
        <taxon>Artiodactyla</taxon>
        <taxon>Ruminantia</taxon>
        <taxon>Pecora</taxon>
        <taxon>Bovidae</taxon>
        <taxon>Caprinae</taxon>
        <taxon>Capra</taxon>
    </lineage>
</organism>
<name>A0A8C2Y3I6_CAPHI</name>
<dbReference type="FunFam" id="1.10.238.10:FF:000007">
    <property type="entry name" value="Putative myosin regulatory light chain sqh"/>
    <property type="match status" value="1"/>
</dbReference>
<dbReference type="SMART" id="SM00054">
    <property type="entry name" value="EFh"/>
    <property type="match status" value="1"/>
</dbReference>
<evidence type="ECO:0000313" key="6">
    <source>
        <dbReference type="Ensembl" id="ENSCHIP00010042553.1"/>
    </source>
</evidence>
<dbReference type="Pfam" id="PF13499">
    <property type="entry name" value="EF-hand_7"/>
    <property type="match status" value="1"/>
</dbReference>
<dbReference type="Ensembl" id="ENSCHIT00010059160.1">
    <property type="protein sequence ID" value="ENSCHIP00010042553.1"/>
    <property type="gene ID" value="ENSCHIG00010031014.1"/>
</dbReference>
<feature type="region of interest" description="Disordered" evidence="4">
    <location>
        <begin position="257"/>
        <end position="307"/>
    </location>
</feature>
<dbReference type="InterPro" id="IPR050403">
    <property type="entry name" value="Myosin_RLC"/>
</dbReference>
<dbReference type="SUPFAM" id="SSF47473">
    <property type="entry name" value="EF-hand"/>
    <property type="match status" value="1"/>
</dbReference>
<feature type="compositionally biased region" description="Low complexity" evidence="4">
    <location>
        <begin position="266"/>
        <end position="307"/>
    </location>
</feature>
<feature type="compositionally biased region" description="Polar residues" evidence="4">
    <location>
        <begin position="1"/>
        <end position="11"/>
    </location>
</feature>
<feature type="compositionally biased region" description="Pro residues" evidence="4">
    <location>
        <begin position="184"/>
        <end position="193"/>
    </location>
</feature>
<proteinExistence type="predicted"/>
<feature type="region of interest" description="Disordered" evidence="4">
    <location>
        <begin position="217"/>
        <end position="238"/>
    </location>
</feature>
<evidence type="ECO:0000259" key="5">
    <source>
        <dbReference type="PROSITE" id="PS50222"/>
    </source>
</evidence>
<feature type="region of interest" description="Disordered" evidence="4">
    <location>
        <begin position="165"/>
        <end position="202"/>
    </location>
</feature>
<dbReference type="AlphaFoldDB" id="A0A8C2Y3I6"/>
<evidence type="ECO:0000256" key="3">
    <source>
        <dbReference type="ARBA" id="ARBA00022837"/>
    </source>
</evidence>
<evidence type="ECO:0000256" key="1">
    <source>
        <dbReference type="ARBA" id="ARBA00022723"/>
    </source>
</evidence>
<feature type="domain" description="EF-hand" evidence="5">
    <location>
        <begin position="81"/>
        <end position="116"/>
    </location>
</feature>
<evidence type="ECO:0000256" key="2">
    <source>
        <dbReference type="ARBA" id="ARBA00022737"/>
    </source>
</evidence>
<dbReference type="InterPro" id="IPR011992">
    <property type="entry name" value="EF-hand-dom_pair"/>
</dbReference>
<accession>A0A8C2Y3I6</accession>
<dbReference type="Gene3D" id="1.10.238.10">
    <property type="entry name" value="EF-hand"/>
    <property type="match status" value="1"/>
</dbReference>
<keyword evidence="1" id="KW-0479">Metal-binding</keyword>
<feature type="region of interest" description="Disordered" evidence="4">
    <location>
        <begin position="1"/>
        <end position="71"/>
    </location>
</feature>
<feature type="region of interest" description="Disordered" evidence="4">
    <location>
        <begin position="354"/>
        <end position="378"/>
    </location>
</feature>
<dbReference type="PROSITE" id="PS00018">
    <property type="entry name" value="EF_HAND_1"/>
    <property type="match status" value="1"/>
</dbReference>
<dbReference type="InterPro" id="IPR002048">
    <property type="entry name" value="EF_hand_dom"/>
</dbReference>
<dbReference type="PROSITE" id="PS50222">
    <property type="entry name" value="EF_HAND_2"/>
    <property type="match status" value="1"/>
</dbReference>
<reference evidence="6" key="2">
    <citation type="submission" date="2025-08" db="UniProtKB">
        <authorList>
            <consortium name="Ensembl"/>
        </authorList>
    </citation>
    <scope>IDENTIFICATION</scope>
</reference>
<dbReference type="PANTHER" id="PTHR23049">
    <property type="entry name" value="MYOSIN REGULATORY LIGHT CHAIN 2"/>
    <property type="match status" value="1"/>
</dbReference>
<keyword evidence="3" id="KW-0106">Calcium</keyword>
<reference evidence="6" key="1">
    <citation type="submission" date="2019-03" db="EMBL/GenBank/DDBJ databases">
        <title>Genome sequencing and reference-guided assembly of Black Bengal Goat (Capra hircus).</title>
        <authorList>
            <person name="Siddiki A.Z."/>
            <person name="Baten A."/>
            <person name="Billah M."/>
            <person name="Alam M.A.U."/>
            <person name="Shawrob K.S.M."/>
            <person name="Saha S."/>
            <person name="Chowdhury M."/>
            <person name="Rahman A.H."/>
            <person name="Stear M."/>
            <person name="Miah G."/>
            <person name="Das G.B."/>
            <person name="Hossain M.M."/>
            <person name="Kumkum M."/>
            <person name="Islam M.S."/>
            <person name="Mollah A.M."/>
            <person name="Ahsan A."/>
            <person name="Tusar F."/>
            <person name="Khan M.K.I."/>
        </authorList>
    </citation>
    <scope>NUCLEOTIDE SEQUENCE [LARGE SCALE GENOMIC DNA]</scope>
</reference>
<keyword evidence="2" id="KW-0677">Repeat</keyword>
<feature type="compositionally biased region" description="Basic residues" evidence="4">
    <location>
        <begin position="54"/>
        <end position="68"/>
    </location>
</feature>